<dbReference type="PROSITE" id="PS00862">
    <property type="entry name" value="OX2_COVAL_FAD"/>
    <property type="match status" value="1"/>
</dbReference>
<dbReference type="PROSITE" id="PS51387">
    <property type="entry name" value="FAD_PCMH"/>
    <property type="match status" value="1"/>
</dbReference>
<dbReference type="EMBL" id="CP031165">
    <property type="protein sequence ID" value="AXV08961.1"/>
    <property type="molecule type" value="Genomic_DNA"/>
</dbReference>
<dbReference type="PANTHER" id="PTHR42973:SF39">
    <property type="entry name" value="FAD-BINDING PCMH-TYPE DOMAIN-CONTAINING PROTEIN"/>
    <property type="match status" value="1"/>
</dbReference>
<dbReference type="AlphaFoldDB" id="A0A346Y3B4"/>
<evidence type="ECO:0000256" key="1">
    <source>
        <dbReference type="ARBA" id="ARBA00001974"/>
    </source>
</evidence>
<evidence type="ECO:0000313" key="8">
    <source>
        <dbReference type="Proteomes" id="UP000264006"/>
    </source>
</evidence>
<accession>A0A346Y3B4</accession>
<evidence type="ECO:0000256" key="4">
    <source>
        <dbReference type="ARBA" id="ARBA00022827"/>
    </source>
</evidence>
<dbReference type="KEGG" id="euz:DVS28_a4295"/>
<name>A0A346Y3B4_9ACTN</name>
<dbReference type="InterPro" id="IPR016169">
    <property type="entry name" value="FAD-bd_PCMH_sub2"/>
</dbReference>
<evidence type="ECO:0000259" key="6">
    <source>
        <dbReference type="PROSITE" id="PS51387"/>
    </source>
</evidence>
<feature type="domain" description="FAD-binding PCMH-type" evidence="6">
    <location>
        <begin position="42"/>
        <end position="213"/>
    </location>
</feature>
<evidence type="ECO:0000313" key="7">
    <source>
        <dbReference type="EMBL" id="AXV08961.1"/>
    </source>
</evidence>
<sequence>MQIPSPARDQRHDELRGLCGGAVFLPGDPGYDDARIPWNLLVDAHPAAVVYPAFAEEVSEVLRAAARLGLRVAPQGTGHGALSLDSDLRDAVLLRTSAMTELTIDRERRSAWVGAGVRWGDVIRRAGAVGLAGLHMSSRDVGVVGSSLGGGISWYSRRLGLQSGTVTEVEVVLADGTVVRATDDEHADLLWAARGGGGGFGVVTGMAFDLFEVETVYAGMLVWDIDHAEVALRTWARWATDAPEEVTSIARLFNVPDVPEVPEVLRGRQVVVIGIVVMSDGARGATLIEPLRAIDPQMDTMDVVPAASVATLHLEPDDPSPAYANSVLLDELSDEAIDVILRTAGPASGSRLTTTEIRQLGGAIGRPSSRPGALDRVGGRFLLLGLGLDPDPSLWPAQRADSLKLLAALRPWAHRSVYLPMAEDEVDVERGWAPSSWERLRAIRAAADPNGLFVLPHEPARTSASRASGARE</sequence>
<organism evidence="7 8">
    <name type="scientific">Euzebya pacifica</name>
    <dbReference type="NCBI Taxonomy" id="1608957"/>
    <lineage>
        <taxon>Bacteria</taxon>
        <taxon>Bacillati</taxon>
        <taxon>Actinomycetota</taxon>
        <taxon>Nitriliruptoria</taxon>
        <taxon>Euzebyales</taxon>
    </lineage>
</organism>
<dbReference type="SUPFAM" id="SSF56176">
    <property type="entry name" value="FAD-binding/transporter-associated domain-like"/>
    <property type="match status" value="1"/>
</dbReference>
<protein>
    <submittedName>
        <fullName evidence="7">Putative oxidoreductase</fullName>
    </submittedName>
</protein>
<keyword evidence="3" id="KW-0285">Flavoprotein</keyword>
<evidence type="ECO:0000256" key="2">
    <source>
        <dbReference type="ARBA" id="ARBA00005466"/>
    </source>
</evidence>
<dbReference type="InterPro" id="IPR050416">
    <property type="entry name" value="FAD-linked_Oxidoreductase"/>
</dbReference>
<keyword evidence="8" id="KW-1185">Reference proteome</keyword>
<dbReference type="InterPro" id="IPR016166">
    <property type="entry name" value="FAD-bd_PCMH"/>
</dbReference>
<keyword evidence="4" id="KW-0274">FAD</keyword>
<dbReference type="InterPro" id="IPR036318">
    <property type="entry name" value="FAD-bd_PCMH-like_sf"/>
</dbReference>
<dbReference type="GO" id="GO:0071949">
    <property type="term" value="F:FAD binding"/>
    <property type="evidence" value="ECO:0007669"/>
    <property type="project" value="InterPro"/>
</dbReference>
<dbReference type="Gene3D" id="3.40.462.20">
    <property type="match status" value="1"/>
</dbReference>
<reference evidence="7 8" key="1">
    <citation type="submission" date="2018-09" db="EMBL/GenBank/DDBJ databases">
        <title>Complete genome sequence of Euzebya sp. DY32-46 isolated from seawater of Pacific Ocean.</title>
        <authorList>
            <person name="Xu L."/>
            <person name="Wu Y.-H."/>
            <person name="Xu X.-W."/>
        </authorList>
    </citation>
    <scope>NUCLEOTIDE SEQUENCE [LARGE SCALE GENOMIC DNA]</scope>
    <source>
        <strain evidence="7 8">DY32-46</strain>
    </source>
</reference>
<dbReference type="Gene3D" id="3.30.465.10">
    <property type="match status" value="1"/>
</dbReference>
<dbReference type="InterPro" id="IPR006094">
    <property type="entry name" value="Oxid_FAD_bind_N"/>
</dbReference>
<dbReference type="GO" id="GO:0016491">
    <property type="term" value="F:oxidoreductase activity"/>
    <property type="evidence" value="ECO:0007669"/>
    <property type="project" value="UniProtKB-KW"/>
</dbReference>
<gene>
    <name evidence="7" type="ORF">DVS28_a4295</name>
</gene>
<proteinExistence type="inferred from homology"/>
<comment type="cofactor">
    <cofactor evidence="1">
        <name>FAD</name>
        <dbReference type="ChEBI" id="CHEBI:57692"/>
    </cofactor>
</comment>
<dbReference type="PANTHER" id="PTHR42973">
    <property type="entry name" value="BINDING OXIDOREDUCTASE, PUTATIVE (AFU_ORTHOLOGUE AFUA_1G17690)-RELATED"/>
    <property type="match status" value="1"/>
</dbReference>
<dbReference type="Proteomes" id="UP000264006">
    <property type="component" value="Chromosome"/>
</dbReference>
<dbReference type="InterPro" id="IPR006093">
    <property type="entry name" value="Oxy_OxRdtase_FAD_BS"/>
</dbReference>
<evidence type="ECO:0000256" key="3">
    <source>
        <dbReference type="ARBA" id="ARBA00022630"/>
    </source>
</evidence>
<dbReference type="Pfam" id="PF01565">
    <property type="entry name" value="FAD_binding_4"/>
    <property type="match status" value="1"/>
</dbReference>
<keyword evidence="5" id="KW-0560">Oxidoreductase</keyword>
<dbReference type="RefSeq" id="WP_216826201.1">
    <property type="nucleotide sequence ID" value="NZ_CP031165.1"/>
</dbReference>
<dbReference type="Gene3D" id="3.30.43.10">
    <property type="entry name" value="Uridine Diphospho-n-acetylenolpyruvylglucosamine Reductase, domain 2"/>
    <property type="match status" value="1"/>
</dbReference>
<evidence type="ECO:0000256" key="5">
    <source>
        <dbReference type="ARBA" id="ARBA00023002"/>
    </source>
</evidence>
<comment type="similarity">
    <text evidence="2">Belongs to the oxygen-dependent FAD-linked oxidoreductase family.</text>
</comment>
<dbReference type="InterPro" id="IPR016167">
    <property type="entry name" value="FAD-bd_PCMH_sub1"/>
</dbReference>